<dbReference type="SUPFAM" id="SSF55874">
    <property type="entry name" value="ATPase domain of HSP90 chaperone/DNA topoisomerase II/histidine kinase"/>
    <property type="match status" value="1"/>
</dbReference>
<dbReference type="Pfam" id="PF00512">
    <property type="entry name" value="HisKA"/>
    <property type="match status" value="1"/>
</dbReference>
<dbReference type="Gene3D" id="1.10.287.130">
    <property type="match status" value="1"/>
</dbReference>
<dbReference type="PROSITE" id="PS50894">
    <property type="entry name" value="HPT"/>
    <property type="match status" value="1"/>
</dbReference>
<dbReference type="SMART" id="SM00073">
    <property type="entry name" value="HPT"/>
    <property type="match status" value="1"/>
</dbReference>
<protein>
    <recommendedName>
        <fullName evidence="3">histidine kinase</fullName>
        <ecNumber evidence="3">2.7.13.3</ecNumber>
    </recommendedName>
</protein>
<keyword evidence="6" id="KW-0808">Transferase</keyword>
<keyword evidence="8" id="KW-0547">Nucleotide-binding</keyword>
<dbReference type="InterPro" id="IPR004358">
    <property type="entry name" value="Sig_transdc_His_kin-like_C"/>
</dbReference>
<dbReference type="PANTHER" id="PTHR45339">
    <property type="entry name" value="HYBRID SIGNAL TRANSDUCTION HISTIDINE KINASE J"/>
    <property type="match status" value="1"/>
</dbReference>
<dbReference type="InterPro" id="IPR011006">
    <property type="entry name" value="CheY-like_superfamily"/>
</dbReference>
<evidence type="ECO:0000256" key="16">
    <source>
        <dbReference type="SAM" id="Coils"/>
    </source>
</evidence>
<evidence type="ECO:0000313" key="21">
    <source>
        <dbReference type="EMBL" id="UZE96667.1"/>
    </source>
</evidence>
<evidence type="ECO:0000256" key="14">
    <source>
        <dbReference type="PROSITE-ProRule" id="PRU00110"/>
    </source>
</evidence>
<dbReference type="SMART" id="SM00388">
    <property type="entry name" value="HisKA"/>
    <property type="match status" value="1"/>
</dbReference>
<dbReference type="Gene3D" id="6.10.340.10">
    <property type="match status" value="1"/>
</dbReference>
<feature type="domain" description="HPt" evidence="20">
    <location>
        <begin position="1120"/>
        <end position="1220"/>
    </location>
</feature>
<keyword evidence="7" id="KW-0812">Transmembrane</keyword>
<keyword evidence="12" id="KW-0902">Two-component regulatory system</keyword>
<gene>
    <name evidence="21" type="ORF">NKI27_02630</name>
</gene>
<dbReference type="Proteomes" id="UP001163739">
    <property type="component" value="Chromosome"/>
</dbReference>
<dbReference type="Pfam" id="PF00072">
    <property type="entry name" value="Response_reg"/>
    <property type="match status" value="2"/>
</dbReference>
<feature type="domain" description="Response regulatory" evidence="18">
    <location>
        <begin position="962"/>
        <end position="1079"/>
    </location>
</feature>
<evidence type="ECO:0000313" key="22">
    <source>
        <dbReference type="Proteomes" id="UP001163739"/>
    </source>
</evidence>
<dbReference type="CDD" id="cd00082">
    <property type="entry name" value="HisKA"/>
    <property type="match status" value="1"/>
</dbReference>
<dbReference type="Gene3D" id="3.30.565.10">
    <property type="entry name" value="Histidine kinase-like ATPase, C-terminal domain"/>
    <property type="match status" value="1"/>
</dbReference>
<keyword evidence="10" id="KW-0067">ATP-binding</keyword>
<evidence type="ECO:0000259" key="19">
    <source>
        <dbReference type="PROSITE" id="PS50885"/>
    </source>
</evidence>
<dbReference type="InterPro" id="IPR036641">
    <property type="entry name" value="HPT_dom_sf"/>
</dbReference>
<keyword evidence="22" id="KW-1185">Reference proteome</keyword>
<dbReference type="PANTHER" id="PTHR45339:SF1">
    <property type="entry name" value="HYBRID SIGNAL TRANSDUCTION HISTIDINE KINASE J"/>
    <property type="match status" value="1"/>
</dbReference>
<evidence type="ECO:0000256" key="15">
    <source>
        <dbReference type="PROSITE-ProRule" id="PRU00169"/>
    </source>
</evidence>
<dbReference type="Pfam" id="PF01627">
    <property type="entry name" value="Hpt"/>
    <property type="match status" value="1"/>
</dbReference>
<dbReference type="EC" id="2.7.13.3" evidence="3"/>
<evidence type="ECO:0000256" key="7">
    <source>
        <dbReference type="ARBA" id="ARBA00022692"/>
    </source>
</evidence>
<feature type="domain" description="Response regulatory" evidence="18">
    <location>
        <begin position="811"/>
        <end position="929"/>
    </location>
</feature>
<feature type="modified residue" description="4-aspartylphosphate" evidence="15">
    <location>
        <position position="865"/>
    </location>
</feature>
<accession>A0ABY6N3U9</accession>
<dbReference type="PRINTS" id="PR00344">
    <property type="entry name" value="BCTRLSENSOR"/>
</dbReference>
<evidence type="ECO:0000256" key="6">
    <source>
        <dbReference type="ARBA" id="ARBA00022679"/>
    </source>
</evidence>
<dbReference type="InterPro" id="IPR003660">
    <property type="entry name" value="HAMP_dom"/>
</dbReference>
<dbReference type="InterPro" id="IPR003594">
    <property type="entry name" value="HATPase_dom"/>
</dbReference>
<evidence type="ECO:0000256" key="3">
    <source>
        <dbReference type="ARBA" id="ARBA00012438"/>
    </source>
</evidence>
<keyword evidence="9" id="KW-0418">Kinase</keyword>
<dbReference type="InterPro" id="IPR003661">
    <property type="entry name" value="HisK_dim/P_dom"/>
</dbReference>
<dbReference type="SUPFAM" id="SSF47384">
    <property type="entry name" value="Homodimeric domain of signal transducing histidine kinase"/>
    <property type="match status" value="1"/>
</dbReference>
<evidence type="ECO:0000256" key="11">
    <source>
        <dbReference type="ARBA" id="ARBA00022989"/>
    </source>
</evidence>
<dbReference type="InterPro" id="IPR048760">
    <property type="entry name" value="VP0354-like_sensor_dom"/>
</dbReference>
<proteinExistence type="predicted"/>
<evidence type="ECO:0000256" key="8">
    <source>
        <dbReference type="ARBA" id="ARBA00022741"/>
    </source>
</evidence>
<evidence type="ECO:0000256" key="10">
    <source>
        <dbReference type="ARBA" id="ARBA00022840"/>
    </source>
</evidence>
<dbReference type="PROSITE" id="PS50110">
    <property type="entry name" value="RESPONSE_REGULATORY"/>
    <property type="match status" value="2"/>
</dbReference>
<dbReference type="RefSeq" id="WP_265048150.1">
    <property type="nucleotide sequence ID" value="NZ_CP100390.1"/>
</dbReference>
<dbReference type="PROSITE" id="PS50109">
    <property type="entry name" value="HIS_KIN"/>
    <property type="match status" value="1"/>
</dbReference>
<evidence type="ECO:0000256" key="5">
    <source>
        <dbReference type="ARBA" id="ARBA00022553"/>
    </source>
</evidence>
<keyword evidence="11" id="KW-1133">Transmembrane helix</keyword>
<dbReference type="SUPFAM" id="SSF47226">
    <property type="entry name" value="Histidine-containing phosphotransfer domain, HPT domain"/>
    <property type="match status" value="1"/>
</dbReference>
<evidence type="ECO:0000256" key="12">
    <source>
        <dbReference type="ARBA" id="ARBA00023012"/>
    </source>
</evidence>
<dbReference type="SUPFAM" id="SSF103190">
    <property type="entry name" value="Sensory domain-like"/>
    <property type="match status" value="1"/>
</dbReference>
<evidence type="ECO:0000259" key="18">
    <source>
        <dbReference type="PROSITE" id="PS50110"/>
    </source>
</evidence>
<evidence type="ECO:0000259" key="17">
    <source>
        <dbReference type="PROSITE" id="PS50109"/>
    </source>
</evidence>
<keyword evidence="16" id="KW-0175">Coiled coil</keyword>
<feature type="coiled-coil region" evidence="16">
    <location>
        <begin position="514"/>
        <end position="548"/>
    </location>
</feature>
<dbReference type="Gene3D" id="3.30.450.20">
    <property type="entry name" value="PAS domain"/>
    <property type="match status" value="1"/>
</dbReference>
<comment type="subcellular location">
    <subcellularLocation>
        <location evidence="2">Cell membrane</location>
        <topology evidence="2">Multi-pass membrane protein</topology>
    </subcellularLocation>
</comment>
<reference evidence="21" key="1">
    <citation type="submission" date="2022-06" db="EMBL/GenBank/DDBJ databases">
        <title>Alkalimarinus sp. nov., isolated from gut of a Alitta virens.</title>
        <authorList>
            <person name="Yang A.I."/>
            <person name="Shin N.-R."/>
        </authorList>
    </citation>
    <scope>NUCLEOTIDE SEQUENCE</scope>
    <source>
        <strain evidence="21">A2M4</strain>
    </source>
</reference>
<dbReference type="CDD" id="cd17546">
    <property type="entry name" value="REC_hyHK_CKI1_RcsC-like"/>
    <property type="match status" value="1"/>
</dbReference>
<dbReference type="SMART" id="SM00448">
    <property type="entry name" value="REC"/>
    <property type="match status" value="2"/>
</dbReference>
<keyword evidence="13" id="KW-0472">Membrane</keyword>
<dbReference type="CDD" id="cd00156">
    <property type="entry name" value="REC"/>
    <property type="match status" value="1"/>
</dbReference>
<dbReference type="InterPro" id="IPR029151">
    <property type="entry name" value="Sensor-like_sf"/>
</dbReference>
<sequence>MASTILALAVSLSDWLVYKNAKELLLSSTLSKMEGTLSLEIERITGEIDQAREQAEQLADAAIVQGFLFTLAPPKGNDNQATTNTKLVEIEGWRRYLEEQFTRLIQSKNYLQVRLINAENGMELVRVNRDREAFMPERVRGDELQNKSNRDYFKKGRSLKNGEIYISDITLNRENGQIVTPYQPTQRIVSPVYFDANKFSSGSNTEVLELAEQLRRFDQIRTLTSMRIAQSGNLAWHNRYSQTISNLNDFLSQMDQFTAVEDAVTLNELKLTHTDLQQSESLVIDYVRRGLLIDATQRIISKQYWQQKRHFKNTLEELISMLESRHQATSFRHTPKALIVINTDASTLLSTLNNTGSDKTLLVNSQGQYIHHPDKRRRWAFERNPDTQDVKIDEPWVWQALSETQKPKPSFDQHSELHITGKILYANDDPHRFLGLVITQPEEAVLKPIQAFKTQSIYVSILAILLSGLAIALFTRRQLKPISILTRQAKLITAGYDRSTLKIPNAKGEVKTMVDAFESLIEKLQHQTQEANENARAVSQLAETLEQRVKSRTAELAESMYKAEAASIAKSQFMATMSHEIRTPMNGVLGMAQLLDNSELTEQQRYYLRTINQSGQALLGIINDILDFSKIESGKLELEPIEFDLEHIAHDALHLLVATAEQKGLELIFNYDIHCPRHFKGDPGRIRQVLINLIGNAIKFTEEGYIQLNIRYDDSQHLPLSIEIIDSGIGISKEQQESLFEAFTQADASTTRRYGGTGLGLTISKRIITLMNGTIGVNSEAGQGTTFWFKLPLPPSQSPSQFTRANIDNVKVLIIDDNHINCVILEDLLQYWGLITVTATNRQQSIAALEHAIKIKDPFQLVLLDYMMPDCDGLTLGKEINDNYKLPQIMLTSATDENSPKALHKAGISICLSKPYSSKTLKNALEIALDKNNETLLLKPRSQYEVNNHRGCSTVDIKLNGKVLLVEDNLVNQEVAKGFLNQLGLEVDVAENGLVAIDRHKTSFYDLILMDCLMPIMDGFEATRKIRLQETGNRHTPIIALTANVMASDQQSCKEAGMDDFVGKPIEQDELVRKLSHWLGQEIEPSESPSHLTPKIEENTVEDKGLMVSEERFNKMRAQLKTHFQSIFSAYLMESDALIVGLKEAGEKGDIDTMIIAVHSLKSSSAALGAEQLSSLAESLESLYEKGNTQNWKADADNLSDIFQKTKQEMETLNEANLKN</sequence>
<dbReference type="Pfam" id="PF02518">
    <property type="entry name" value="HATPase_c"/>
    <property type="match status" value="1"/>
</dbReference>
<evidence type="ECO:0000256" key="2">
    <source>
        <dbReference type="ARBA" id="ARBA00004651"/>
    </source>
</evidence>
<organism evidence="21 22">
    <name type="scientific">Alkalimarinus alittae</name>
    <dbReference type="NCBI Taxonomy" id="2961619"/>
    <lineage>
        <taxon>Bacteria</taxon>
        <taxon>Pseudomonadati</taxon>
        <taxon>Pseudomonadota</taxon>
        <taxon>Gammaproteobacteria</taxon>
        <taxon>Alteromonadales</taxon>
        <taxon>Alteromonadaceae</taxon>
        <taxon>Alkalimarinus</taxon>
    </lineage>
</organism>
<dbReference type="Pfam" id="PF21623">
    <property type="entry name" value="HK_sensor_dom_bact"/>
    <property type="match status" value="1"/>
</dbReference>
<comment type="catalytic activity">
    <reaction evidence="1">
        <text>ATP + protein L-histidine = ADP + protein N-phospho-L-histidine.</text>
        <dbReference type="EC" id="2.7.13.3"/>
    </reaction>
</comment>
<dbReference type="InterPro" id="IPR008207">
    <property type="entry name" value="Sig_transdc_His_kin_Hpt_dom"/>
</dbReference>
<dbReference type="InterPro" id="IPR036890">
    <property type="entry name" value="HATPase_C_sf"/>
</dbReference>
<evidence type="ECO:0000259" key="20">
    <source>
        <dbReference type="PROSITE" id="PS50894"/>
    </source>
</evidence>
<dbReference type="InterPro" id="IPR005467">
    <property type="entry name" value="His_kinase_dom"/>
</dbReference>
<feature type="domain" description="Histidine kinase" evidence="17">
    <location>
        <begin position="576"/>
        <end position="795"/>
    </location>
</feature>
<dbReference type="InterPro" id="IPR036097">
    <property type="entry name" value="HisK_dim/P_sf"/>
</dbReference>
<evidence type="ECO:0000256" key="9">
    <source>
        <dbReference type="ARBA" id="ARBA00022777"/>
    </source>
</evidence>
<dbReference type="InterPro" id="IPR001789">
    <property type="entry name" value="Sig_transdc_resp-reg_receiver"/>
</dbReference>
<keyword evidence="4" id="KW-1003">Cell membrane</keyword>
<dbReference type="Gene3D" id="3.40.50.2300">
    <property type="match status" value="2"/>
</dbReference>
<dbReference type="Gene3D" id="1.20.120.160">
    <property type="entry name" value="HPT domain"/>
    <property type="match status" value="1"/>
</dbReference>
<dbReference type="SUPFAM" id="SSF52172">
    <property type="entry name" value="CheY-like"/>
    <property type="match status" value="2"/>
</dbReference>
<evidence type="ECO:0000256" key="1">
    <source>
        <dbReference type="ARBA" id="ARBA00000085"/>
    </source>
</evidence>
<dbReference type="PROSITE" id="PS50885">
    <property type="entry name" value="HAMP"/>
    <property type="match status" value="1"/>
</dbReference>
<dbReference type="SMART" id="SM00387">
    <property type="entry name" value="HATPase_c"/>
    <property type="match status" value="1"/>
</dbReference>
<keyword evidence="5 15" id="KW-0597">Phosphoprotein</keyword>
<name>A0ABY6N3U9_9ALTE</name>
<dbReference type="CDD" id="cd16922">
    <property type="entry name" value="HATPase_EvgS-ArcB-TorS-like"/>
    <property type="match status" value="1"/>
</dbReference>
<feature type="domain" description="HAMP" evidence="19">
    <location>
        <begin position="476"/>
        <end position="529"/>
    </location>
</feature>
<dbReference type="CDD" id="cd00088">
    <property type="entry name" value="HPT"/>
    <property type="match status" value="1"/>
</dbReference>
<dbReference type="EMBL" id="CP100390">
    <property type="protein sequence ID" value="UZE96667.1"/>
    <property type="molecule type" value="Genomic_DNA"/>
</dbReference>
<feature type="modified residue" description="4-aspartylphosphate" evidence="15">
    <location>
        <position position="1011"/>
    </location>
</feature>
<evidence type="ECO:0000256" key="13">
    <source>
        <dbReference type="ARBA" id="ARBA00023136"/>
    </source>
</evidence>
<feature type="modified residue" description="Phosphohistidine" evidence="14">
    <location>
        <position position="1159"/>
    </location>
</feature>
<evidence type="ECO:0000256" key="4">
    <source>
        <dbReference type="ARBA" id="ARBA00022475"/>
    </source>
</evidence>